<keyword evidence="4" id="KW-0418">Kinase</keyword>
<dbReference type="Proteomes" id="UP000284120">
    <property type="component" value="Unassembled WGS sequence"/>
</dbReference>
<gene>
    <name evidence="7" type="ORF">DPV69_07170</name>
</gene>
<dbReference type="InterPro" id="IPR050482">
    <property type="entry name" value="Sensor_HK_TwoCompSys"/>
</dbReference>
<evidence type="ECO:0000256" key="1">
    <source>
        <dbReference type="ARBA" id="ARBA00000085"/>
    </source>
</evidence>
<proteinExistence type="predicted"/>
<dbReference type="GO" id="GO:0004673">
    <property type="term" value="F:protein histidine kinase activity"/>
    <property type="evidence" value="ECO:0007669"/>
    <property type="project" value="UniProtKB-EC"/>
</dbReference>
<comment type="caution">
    <text evidence="7">The sequence shown here is derived from an EMBL/GenBank/DDBJ whole genome shotgun (WGS) entry which is preliminary data.</text>
</comment>
<keyword evidence="5" id="KW-0902">Two-component regulatory system</keyword>
<dbReference type="InterPro" id="IPR036890">
    <property type="entry name" value="HATPase_C_sf"/>
</dbReference>
<keyword evidence="8" id="KW-1185">Reference proteome</keyword>
<dbReference type="PANTHER" id="PTHR24421">
    <property type="entry name" value="NITRATE/NITRITE SENSOR PROTEIN NARX-RELATED"/>
    <property type="match status" value="1"/>
</dbReference>
<dbReference type="EC" id="2.7.13.3" evidence="2"/>
<evidence type="ECO:0000259" key="6">
    <source>
        <dbReference type="SMART" id="SM00387"/>
    </source>
</evidence>
<evidence type="ECO:0000256" key="2">
    <source>
        <dbReference type="ARBA" id="ARBA00012438"/>
    </source>
</evidence>
<evidence type="ECO:0000256" key="5">
    <source>
        <dbReference type="ARBA" id="ARBA00023012"/>
    </source>
</evidence>
<reference evidence="7 8" key="1">
    <citation type="submission" date="2018-06" db="EMBL/GenBank/DDBJ databases">
        <title>Pedobacter endophyticus sp. nov., an endophytic bacterium isolated from a leaf of Triticum aestivum.</title>
        <authorList>
            <person name="Zhang L."/>
        </authorList>
    </citation>
    <scope>NUCLEOTIDE SEQUENCE [LARGE SCALE GENOMIC DNA]</scope>
    <source>
        <strain evidence="7 8">CM134L-2</strain>
    </source>
</reference>
<evidence type="ECO:0000256" key="4">
    <source>
        <dbReference type="ARBA" id="ARBA00022777"/>
    </source>
</evidence>
<sequence>MFIVTLMMTMIASGFVYTIIELRGVTVKEQKLRAMIREYELFIGELSTEIHNHIQQELVHITHQIRMKREHPEIATDDTDTADLIVKLNERIGMLNNSMNGDYLQSQSLTGLIEAELVLAGRDGTGVTLNCEGFDDDALDHGTKLVMYRIAREAIRNVTEHAMAKLIKVELKREGKDMVLSITDDGIGIGDEKIFGPPRHGFTNMRTRAALLNAKLKISSVAKGGTTVTLEMHNPS</sequence>
<dbReference type="Pfam" id="PF02518">
    <property type="entry name" value="HATPase_c"/>
    <property type="match status" value="1"/>
</dbReference>
<dbReference type="AlphaFoldDB" id="A0A3S3PUA7"/>
<evidence type="ECO:0000313" key="8">
    <source>
        <dbReference type="Proteomes" id="UP000284120"/>
    </source>
</evidence>
<protein>
    <recommendedName>
        <fullName evidence="2">histidine kinase</fullName>
        <ecNumber evidence="2">2.7.13.3</ecNumber>
    </recommendedName>
</protein>
<feature type="domain" description="Histidine kinase/HSP90-like ATPase" evidence="6">
    <location>
        <begin position="142"/>
        <end position="236"/>
    </location>
</feature>
<organism evidence="7 8">
    <name type="scientific">Pedobacter chitinilyticus</name>
    <dbReference type="NCBI Taxonomy" id="2233776"/>
    <lineage>
        <taxon>Bacteria</taxon>
        <taxon>Pseudomonadati</taxon>
        <taxon>Bacteroidota</taxon>
        <taxon>Sphingobacteriia</taxon>
        <taxon>Sphingobacteriales</taxon>
        <taxon>Sphingobacteriaceae</taxon>
        <taxon>Pedobacter</taxon>
    </lineage>
</organism>
<name>A0A3S3PUA7_9SPHI</name>
<accession>A0A3S3PUA7</accession>
<dbReference type="GO" id="GO:0000160">
    <property type="term" value="P:phosphorelay signal transduction system"/>
    <property type="evidence" value="ECO:0007669"/>
    <property type="project" value="UniProtKB-KW"/>
</dbReference>
<dbReference type="InterPro" id="IPR003594">
    <property type="entry name" value="HATPase_dom"/>
</dbReference>
<dbReference type="SUPFAM" id="SSF55874">
    <property type="entry name" value="ATPase domain of HSP90 chaperone/DNA topoisomerase II/histidine kinase"/>
    <property type="match status" value="1"/>
</dbReference>
<evidence type="ECO:0000256" key="3">
    <source>
        <dbReference type="ARBA" id="ARBA00022679"/>
    </source>
</evidence>
<evidence type="ECO:0000313" key="7">
    <source>
        <dbReference type="EMBL" id="RWU08154.1"/>
    </source>
</evidence>
<keyword evidence="3" id="KW-0808">Transferase</keyword>
<dbReference type="SMART" id="SM00387">
    <property type="entry name" value="HATPase_c"/>
    <property type="match status" value="1"/>
</dbReference>
<dbReference type="Gene3D" id="3.30.565.10">
    <property type="entry name" value="Histidine kinase-like ATPase, C-terminal domain"/>
    <property type="match status" value="1"/>
</dbReference>
<comment type="catalytic activity">
    <reaction evidence="1">
        <text>ATP + protein L-histidine = ADP + protein N-phospho-L-histidine.</text>
        <dbReference type="EC" id="2.7.13.3"/>
    </reaction>
</comment>
<dbReference type="CDD" id="cd16917">
    <property type="entry name" value="HATPase_UhpB-NarQ-NarX-like"/>
    <property type="match status" value="1"/>
</dbReference>
<dbReference type="EMBL" id="SAYW01000002">
    <property type="protein sequence ID" value="RWU08154.1"/>
    <property type="molecule type" value="Genomic_DNA"/>
</dbReference>
<dbReference type="PANTHER" id="PTHR24421:SF10">
    <property type="entry name" value="NITRATE_NITRITE SENSOR PROTEIN NARQ"/>
    <property type="match status" value="1"/>
</dbReference>